<name>A0A8S8ZW69_SORMA</name>
<evidence type="ECO:0000313" key="1">
    <source>
        <dbReference type="EMBL" id="KAA8632522.1"/>
    </source>
</evidence>
<protein>
    <submittedName>
        <fullName evidence="1">Uncharacterized protein</fullName>
    </submittedName>
</protein>
<sequence>MSDFGVYVPRQSYSGHKVLSLIAFDDEDLTEEHWQRGVTDNYLLHRYSTDNIFHSPPPAISPALDEELYRSRGLDPAWGPVPEMLGSCVGDIEPIPDQNWINLNKRVRFLQDQSCAVAKILCFPNVERGRPGPVIYALCAGKAEMEFLGLGKVKEDVLRSMKDREDEDQLCERMRLLGAPEFDGYFDMEPYGAMILWRGEPHNMCDRQDYGRSGVMLFGWPKSGVGVWVLKLDWRGLDEVGGMERLRNETNVDMETQSRMIEQLGGSFYADPAQCPELDFLRGPRFALAVVEGEDLN</sequence>
<proteinExistence type="predicted"/>
<dbReference type="Proteomes" id="UP000433876">
    <property type="component" value="Unassembled WGS sequence"/>
</dbReference>
<gene>
    <name evidence="1" type="ORF">SMACR_05703</name>
</gene>
<organism evidence="1 2">
    <name type="scientific">Sordaria macrospora</name>
    <dbReference type="NCBI Taxonomy" id="5147"/>
    <lineage>
        <taxon>Eukaryota</taxon>
        <taxon>Fungi</taxon>
        <taxon>Dikarya</taxon>
        <taxon>Ascomycota</taxon>
        <taxon>Pezizomycotina</taxon>
        <taxon>Sordariomycetes</taxon>
        <taxon>Sordariomycetidae</taxon>
        <taxon>Sordariales</taxon>
        <taxon>Sordariaceae</taxon>
        <taxon>Sordaria</taxon>
    </lineage>
</organism>
<dbReference type="AlphaFoldDB" id="A0A8S8ZW69"/>
<dbReference type="VEuPathDB" id="FungiDB:SMAC_05703"/>
<evidence type="ECO:0000313" key="2">
    <source>
        <dbReference type="Proteomes" id="UP000433876"/>
    </source>
</evidence>
<dbReference type="EMBL" id="NMPR01000053">
    <property type="protein sequence ID" value="KAA8632522.1"/>
    <property type="molecule type" value="Genomic_DNA"/>
</dbReference>
<reference evidence="1 2" key="1">
    <citation type="submission" date="2017-07" db="EMBL/GenBank/DDBJ databases">
        <title>Genome sequence of the Sordaria macrospora wild type strain R19027.</title>
        <authorList>
            <person name="Nowrousian M."/>
            <person name="Teichert I."/>
            <person name="Kueck U."/>
        </authorList>
    </citation>
    <scope>NUCLEOTIDE SEQUENCE [LARGE SCALE GENOMIC DNA]</scope>
    <source>
        <strain evidence="1 2">R19027</strain>
        <tissue evidence="1">Mycelium</tissue>
    </source>
</reference>
<comment type="caution">
    <text evidence="1">The sequence shown here is derived from an EMBL/GenBank/DDBJ whole genome shotgun (WGS) entry which is preliminary data.</text>
</comment>
<accession>A0A8S8ZW69</accession>